<feature type="transmembrane region" description="Helical" evidence="6">
    <location>
        <begin position="122"/>
        <end position="149"/>
    </location>
</feature>
<dbReference type="PROSITE" id="PS50262">
    <property type="entry name" value="G_PROTEIN_RECEP_F1_2"/>
    <property type="match status" value="1"/>
</dbReference>
<dbReference type="GeneID" id="111129491"/>
<dbReference type="Pfam" id="PF00001">
    <property type="entry name" value="7tm_1"/>
    <property type="match status" value="1"/>
</dbReference>
<feature type="transmembrane region" description="Helical" evidence="6">
    <location>
        <begin position="226"/>
        <end position="253"/>
    </location>
</feature>
<dbReference type="InterPro" id="IPR052954">
    <property type="entry name" value="GPCR-Ligand_Int"/>
</dbReference>
<gene>
    <name evidence="9" type="primary">LOC111129491</name>
</gene>
<evidence type="ECO:0000256" key="3">
    <source>
        <dbReference type="ARBA" id="ARBA00022989"/>
    </source>
</evidence>
<feature type="compositionally biased region" description="Basic and acidic residues" evidence="5">
    <location>
        <begin position="449"/>
        <end position="466"/>
    </location>
</feature>
<dbReference type="OrthoDB" id="10011262at2759"/>
<dbReference type="InterPro" id="IPR000276">
    <property type="entry name" value="GPCR_Rhodpsn"/>
</dbReference>
<feature type="transmembrane region" description="Helical" evidence="6">
    <location>
        <begin position="57"/>
        <end position="77"/>
    </location>
</feature>
<feature type="transmembrane region" description="Helical" evidence="6">
    <location>
        <begin position="89"/>
        <end position="110"/>
    </location>
</feature>
<comment type="subcellular location">
    <subcellularLocation>
        <location evidence="1">Membrane</location>
    </subcellularLocation>
</comment>
<dbReference type="SUPFAM" id="SSF81321">
    <property type="entry name" value="Family A G protein-coupled receptor-like"/>
    <property type="match status" value="1"/>
</dbReference>
<dbReference type="Gene3D" id="1.20.1070.10">
    <property type="entry name" value="Rhodopsin 7-helix transmembrane proteins"/>
    <property type="match status" value="1"/>
</dbReference>
<feature type="domain" description="G-protein coupled receptors family 1 profile" evidence="7">
    <location>
        <begin position="69"/>
        <end position="334"/>
    </location>
</feature>
<keyword evidence="2 6" id="KW-0812">Transmembrane</keyword>
<sequence>MDETKTIGHFSPVMEYQGLNSQENVTVLYTTMSGVGSADQPRGCEAGDCVERVVMGYLALAIILLGMVGNGLSMVVLTRKSMHTSTNCYLLALAIWDTVVIVCTLLLMTLPTLSPDFRRHVMPYVVVVVYPLALTAQMSTLWLTVSFTVERYIAVCHPLQAARMCTVARARVVIVIVSVVSILFNVSRWFEYRLKFHEPDQSSSNRSKITFEQTDFGNNEHYKTVYFLWLYLFVMFIVPLTSLTILNTFLILAVRQSQIQRKDMNVRQSRENNVTIMLVSIIIVFIICQIPALIYNMAWAVDINTVTSACGWRILSTFRNFMVTLNSCVNFILYCALGQRFRHTCVRSFCRCLMMAENGHTFRYVNSAMMASTSVNNYAKYRLVRAKRGLLTYKMKTLSPPGGLCRSSTIQTSLRSSKSATKTSMADGFDELRSCQHNPSDIATSTKSDSSKESFHEDISDTQKIV</sequence>
<evidence type="ECO:0000313" key="8">
    <source>
        <dbReference type="Proteomes" id="UP000694844"/>
    </source>
</evidence>
<evidence type="ECO:0000256" key="6">
    <source>
        <dbReference type="SAM" id="Phobius"/>
    </source>
</evidence>
<accession>A0A8B8DTQ1</accession>
<feature type="compositionally biased region" description="Polar residues" evidence="5">
    <location>
        <begin position="435"/>
        <end position="448"/>
    </location>
</feature>
<evidence type="ECO:0000256" key="5">
    <source>
        <dbReference type="SAM" id="MobiDB-lite"/>
    </source>
</evidence>
<evidence type="ECO:0000256" key="2">
    <source>
        <dbReference type="ARBA" id="ARBA00022692"/>
    </source>
</evidence>
<organism evidence="8 9">
    <name type="scientific">Crassostrea virginica</name>
    <name type="common">Eastern oyster</name>
    <dbReference type="NCBI Taxonomy" id="6565"/>
    <lineage>
        <taxon>Eukaryota</taxon>
        <taxon>Metazoa</taxon>
        <taxon>Spiralia</taxon>
        <taxon>Lophotrochozoa</taxon>
        <taxon>Mollusca</taxon>
        <taxon>Bivalvia</taxon>
        <taxon>Autobranchia</taxon>
        <taxon>Pteriomorphia</taxon>
        <taxon>Ostreida</taxon>
        <taxon>Ostreoidea</taxon>
        <taxon>Ostreidae</taxon>
        <taxon>Crassostrea</taxon>
    </lineage>
</organism>
<dbReference type="PRINTS" id="PR00237">
    <property type="entry name" value="GPCRRHODOPSN"/>
</dbReference>
<dbReference type="GO" id="GO:0004930">
    <property type="term" value="F:G protein-coupled receptor activity"/>
    <property type="evidence" value="ECO:0007669"/>
    <property type="project" value="InterPro"/>
</dbReference>
<proteinExistence type="predicted"/>
<dbReference type="PANTHER" id="PTHR46641">
    <property type="entry name" value="FMRFAMIDE RECEPTOR-RELATED"/>
    <property type="match status" value="1"/>
</dbReference>
<feature type="transmembrane region" description="Helical" evidence="6">
    <location>
        <begin position="274"/>
        <end position="298"/>
    </location>
</feature>
<keyword evidence="3 6" id="KW-1133">Transmembrane helix</keyword>
<name>A0A8B8DTQ1_CRAVI</name>
<dbReference type="InterPro" id="IPR017452">
    <property type="entry name" value="GPCR_Rhodpsn_7TM"/>
</dbReference>
<evidence type="ECO:0000256" key="4">
    <source>
        <dbReference type="ARBA" id="ARBA00023136"/>
    </source>
</evidence>
<dbReference type="Proteomes" id="UP000694844">
    <property type="component" value="Chromosome 4"/>
</dbReference>
<feature type="transmembrane region" description="Helical" evidence="6">
    <location>
        <begin position="170"/>
        <end position="190"/>
    </location>
</feature>
<dbReference type="RefSeq" id="XP_022331607.1">
    <property type="nucleotide sequence ID" value="XM_022475899.1"/>
</dbReference>
<feature type="region of interest" description="Disordered" evidence="5">
    <location>
        <begin position="431"/>
        <end position="466"/>
    </location>
</feature>
<dbReference type="KEGG" id="cvn:111129491"/>
<reference evidence="9" key="1">
    <citation type="submission" date="2025-08" db="UniProtKB">
        <authorList>
            <consortium name="RefSeq"/>
        </authorList>
    </citation>
    <scope>IDENTIFICATION</scope>
    <source>
        <tissue evidence="9">Whole sample</tissue>
    </source>
</reference>
<dbReference type="CDD" id="cd14978">
    <property type="entry name" value="7tmA_FMRFamide_R-like"/>
    <property type="match status" value="1"/>
</dbReference>
<feature type="transmembrane region" description="Helical" evidence="6">
    <location>
        <begin position="318"/>
        <end position="337"/>
    </location>
</feature>
<evidence type="ECO:0000256" key="1">
    <source>
        <dbReference type="ARBA" id="ARBA00004370"/>
    </source>
</evidence>
<keyword evidence="4 6" id="KW-0472">Membrane</keyword>
<keyword evidence="8" id="KW-1185">Reference proteome</keyword>
<dbReference type="GO" id="GO:0016020">
    <property type="term" value="C:membrane"/>
    <property type="evidence" value="ECO:0007669"/>
    <property type="project" value="UniProtKB-SubCell"/>
</dbReference>
<evidence type="ECO:0000259" key="7">
    <source>
        <dbReference type="PROSITE" id="PS50262"/>
    </source>
</evidence>
<dbReference type="PANTHER" id="PTHR46641:SF22">
    <property type="entry name" value="PROCTOLIN RECEPTOR, ISOFORM A"/>
    <property type="match status" value="1"/>
</dbReference>
<evidence type="ECO:0000313" key="9">
    <source>
        <dbReference type="RefSeq" id="XP_022331607.1"/>
    </source>
</evidence>
<dbReference type="AlphaFoldDB" id="A0A8B8DTQ1"/>
<protein>
    <submittedName>
        <fullName evidence="9">FMRFamide receptor-like</fullName>
    </submittedName>
</protein>